<dbReference type="AlphaFoldDB" id="A0A149PBV6"/>
<organism evidence="1 2">
    <name type="scientific">Paraburkholderia monticola</name>
    <dbReference type="NCBI Taxonomy" id="1399968"/>
    <lineage>
        <taxon>Bacteria</taxon>
        <taxon>Pseudomonadati</taxon>
        <taxon>Pseudomonadota</taxon>
        <taxon>Betaproteobacteria</taxon>
        <taxon>Burkholderiales</taxon>
        <taxon>Burkholderiaceae</taxon>
        <taxon>Paraburkholderia</taxon>
    </lineage>
</organism>
<accession>A0A149PBV6</accession>
<sequence>MRAAAKLGIVAIDAMVLSLRTHNPEAFHDDESLRERVFLIEPPIDILHRRFIRRAPALSPRQPDCYRWASLDRRE</sequence>
<gene>
    <name evidence="1" type="ORF">CI15_33875</name>
</gene>
<evidence type="ECO:0000313" key="2">
    <source>
        <dbReference type="Proteomes" id="UP000075613"/>
    </source>
</evidence>
<dbReference type="Proteomes" id="UP000075613">
    <property type="component" value="Unassembled WGS sequence"/>
</dbReference>
<evidence type="ECO:0000313" key="1">
    <source>
        <dbReference type="EMBL" id="KXU82514.1"/>
    </source>
</evidence>
<reference evidence="1 2" key="1">
    <citation type="journal article" date="2015" name="Int. J. Syst. Evol. Microbiol.">
        <title>Burkholderia monticola sp. nov., isolated from mountain soil.</title>
        <authorList>
            <person name="Baek I."/>
            <person name="Seo B."/>
            <person name="Lee I."/>
            <person name="Yi H."/>
            <person name="Chun J."/>
        </authorList>
    </citation>
    <scope>NUCLEOTIDE SEQUENCE [LARGE SCALE GENOMIC DNA]</scope>
    <source>
        <strain evidence="1 2">JC2948</strain>
    </source>
</reference>
<keyword evidence="2" id="KW-1185">Reference proteome</keyword>
<dbReference type="EMBL" id="LRBG01000039">
    <property type="protein sequence ID" value="KXU82514.1"/>
    <property type="molecule type" value="Genomic_DNA"/>
</dbReference>
<protein>
    <submittedName>
        <fullName evidence="1">Uncharacterized protein</fullName>
    </submittedName>
</protein>
<proteinExistence type="predicted"/>
<comment type="caution">
    <text evidence="1">The sequence shown here is derived from an EMBL/GenBank/DDBJ whole genome shotgun (WGS) entry which is preliminary data.</text>
</comment>
<name>A0A149PBV6_9BURK</name>